<dbReference type="GO" id="GO:0009338">
    <property type="term" value="C:exodeoxyribonuclease V complex"/>
    <property type="evidence" value="ECO:0007669"/>
    <property type="project" value="TreeGrafter"/>
</dbReference>
<protein>
    <recommendedName>
        <fullName evidence="3">ATP-dependent RecD2 DNA helicase</fullName>
        <ecNumber evidence="3">5.6.2.3</ecNumber>
    </recommendedName>
    <alternativeName>
        <fullName evidence="3">DNA 5'-3' helicase subunit RecD2</fullName>
    </alternativeName>
</protein>
<feature type="region of interest" description="Disordered" evidence="4">
    <location>
        <begin position="717"/>
        <end position="748"/>
    </location>
</feature>
<dbReference type="PANTHER" id="PTHR43788">
    <property type="entry name" value="DNA2/NAM7 HELICASE FAMILY MEMBER"/>
    <property type="match status" value="1"/>
</dbReference>
<dbReference type="Pfam" id="PF13245">
    <property type="entry name" value="AAA_19"/>
    <property type="match status" value="1"/>
</dbReference>
<dbReference type="AlphaFoldDB" id="A0AB35U7C4"/>
<dbReference type="Pfam" id="PF23139">
    <property type="entry name" value="OB_YrrC"/>
    <property type="match status" value="1"/>
</dbReference>
<feature type="domain" description="ATP-dependent RecD2 DNA helicase-like helix-hairpin-helix" evidence="6">
    <location>
        <begin position="148"/>
        <end position="237"/>
    </location>
</feature>
<sequence>MDDSLEKLNGKPVRILFRNSSNFYTVMLFRTSDEEDRTLTVTGICPSIQTDVMYNIYGRYVEHPRYGIQFALEHYEVSLPSEEEGVIRFLSGPSFPGIGKKTASSIVEALGPDCLEEIRRNPEILHLKTNLNDKQISAIESGMSQSDEGLSELSRFLNVYGIGSRSIIRLNQAYGKEALQVLKNNPYQAAEECDGFGFATADKIAAYLGFAQNDDRRLEALLIALTMDLCVRSGDSYVDSDDLEQAFAKSTKGFDADYPKYLDAAVARHKLVNANGHIYPITQYEAETGITNFLNHFPLENIDPADPHTVETYLQSIQDNFGIEYDAVQKEAILSILDHPVQIVTGGPGTGKTTVVRAMVKLFHLLYPDAAIVCAAPTGRAAKRLSELTGTPAATIHSLLQWDLDSNTFGKDEDDPIQADLLVIDEFSMVDAWLFYHLLKASAHVKRLCIIGDEDQLPSVGPGCVLRDLIASGRFPLLRLDHIYRQKEGSDVIALAHQIKTGHPDFSSLQHDIVFYPCRDEEIKDNVLAVVRNALEKNYTVNDIQVLSPMYKGAAGISTLNNALQMELNPYAPEKKELRHGYQIFRVGDKILQLKNQPDDNVYNGDIGILTDILDAKQVESHRTTVVVSFGDHEVEYSEESLDHITLAYCISVHKAQGSEYPIVILPISRQHQFMLQRKLIYTAVTRARRSLVILGDEDAFMKGAATLEYHPRKTGLAQRLKNDETSDDNPFFTDGDGDDPFADEDIA</sequence>
<dbReference type="InterPro" id="IPR027417">
    <property type="entry name" value="P-loop_NTPase"/>
</dbReference>
<feature type="domain" description="ATP-dependent RecD2 DNA helicase OB-fold" evidence="8">
    <location>
        <begin position="6"/>
        <end position="80"/>
    </location>
</feature>
<keyword evidence="3" id="KW-0378">Hydrolase</keyword>
<keyword evidence="3" id="KW-0238">DNA-binding</keyword>
<dbReference type="InterPro" id="IPR050534">
    <property type="entry name" value="Coronavir_polyprotein_1ab"/>
</dbReference>
<dbReference type="Pfam" id="PF18335">
    <property type="entry name" value="SH3_13"/>
    <property type="match status" value="1"/>
</dbReference>
<evidence type="ECO:0000259" key="6">
    <source>
        <dbReference type="Pfam" id="PF14490"/>
    </source>
</evidence>
<proteinExistence type="inferred from homology"/>
<dbReference type="RefSeq" id="WP_370596147.1">
    <property type="nucleotide sequence ID" value="NZ_JALBUR010000016.1"/>
</dbReference>
<evidence type="ECO:0000256" key="1">
    <source>
        <dbReference type="ARBA" id="ARBA00022741"/>
    </source>
</evidence>
<dbReference type="CDD" id="cd17933">
    <property type="entry name" value="DEXSc_RecD-like"/>
    <property type="match status" value="1"/>
</dbReference>
<dbReference type="EMBL" id="JALBUR010000016">
    <property type="protein sequence ID" value="MDX8419882.1"/>
    <property type="molecule type" value="Genomic_DNA"/>
</dbReference>
<dbReference type="HAMAP" id="MF_01488">
    <property type="entry name" value="RecD2"/>
    <property type="match status" value="1"/>
</dbReference>
<reference evidence="9 10" key="1">
    <citation type="submission" date="2022-03" db="EMBL/GenBank/DDBJ databases">
        <title>Novel taxa within the pig intestine.</title>
        <authorList>
            <person name="Wylensek D."/>
            <person name="Bishof K."/>
            <person name="Afrizal A."/>
            <person name="Clavel T."/>
        </authorList>
    </citation>
    <scope>NUCLEOTIDE SEQUENCE [LARGE SCALE GENOMIC DNA]</scope>
    <source>
        <strain evidence="9 10">CLA-KB-P133</strain>
    </source>
</reference>
<feature type="compositionally biased region" description="Acidic residues" evidence="4">
    <location>
        <begin position="736"/>
        <end position="748"/>
    </location>
</feature>
<dbReference type="GO" id="GO:0016787">
    <property type="term" value="F:hydrolase activity"/>
    <property type="evidence" value="ECO:0007669"/>
    <property type="project" value="UniProtKB-KW"/>
</dbReference>
<dbReference type="Pfam" id="PF14490">
    <property type="entry name" value="HHH_RecD2"/>
    <property type="match status" value="1"/>
</dbReference>
<comment type="catalytic activity">
    <reaction evidence="3">
        <text>ATP + H2O = ADP + phosphate + H(+)</text>
        <dbReference type="Rhea" id="RHEA:13065"/>
        <dbReference type="ChEBI" id="CHEBI:15377"/>
        <dbReference type="ChEBI" id="CHEBI:15378"/>
        <dbReference type="ChEBI" id="CHEBI:30616"/>
        <dbReference type="ChEBI" id="CHEBI:43474"/>
        <dbReference type="ChEBI" id="CHEBI:456216"/>
        <dbReference type="EC" id="5.6.2.3"/>
    </reaction>
</comment>
<dbReference type="InterPro" id="IPR055446">
    <property type="entry name" value="RecD2_N_OB"/>
</dbReference>
<gene>
    <name evidence="3" type="primary">recD2</name>
    <name evidence="9" type="ORF">MOZ60_07215</name>
</gene>
<evidence type="ECO:0000259" key="5">
    <source>
        <dbReference type="Pfam" id="PF13538"/>
    </source>
</evidence>
<keyword evidence="2 3" id="KW-0067">ATP-binding</keyword>
<dbReference type="InterPro" id="IPR027785">
    <property type="entry name" value="UvrD-like_helicase_C"/>
</dbReference>
<evidence type="ECO:0000256" key="4">
    <source>
        <dbReference type="SAM" id="MobiDB-lite"/>
    </source>
</evidence>
<dbReference type="CDD" id="cd18809">
    <property type="entry name" value="SF1_C_RecD"/>
    <property type="match status" value="1"/>
</dbReference>
<keyword evidence="1 3" id="KW-0547">Nucleotide-binding</keyword>
<dbReference type="GO" id="GO:0005524">
    <property type="term" value="F:ATP binding"/>
    <property type="evidence" value="ECO:0007669"/>
    <property type="project" value="UniProtKB-UniRule"/>
</dbReference>
<evidence type="ECO:0000313" key="9">
    <source>
        <dbReference type="EMBL" id="MDX8419882.1"/>
    </source>
</evidence>
<dbReference type="Gene3D" id="3.40.50.300">
    <property type="entry name" value="P-loop containing nucleotide triphosphate hydrolases"/>
    <property type="match status" value="2"/>
</dbReference>
<keyword evidence="3 9" id="KW-0347">Helicase</keyword>
<evidence type="ECO:0000259" key="7">
    <source>
        <dbReference type="Pfam" id="PF18335"/>
    </source>
</evidence>
<dbReference type="Gene3D" id="1.10.10.2220">
    <property type="match status" value="1"/>
</dbReference>
<dbReference type="NCBIfam" id="TIGR01448">
    <property type="entry name" value="recD_rel"/>
    <property type="match status" value="1"/>
</dbReference>
<feature type="domain" description="UvrD-like helicase C-terminal" evidence="5">
    <location>
        <begin position="647"/>
        <end position="694"/>
    </location>
</feature>
<evidence type="ECO:0000259" key="8">
    <source>
        <dbReference type="Pfam" id="PF23139"/>
    </source>
</evidence>
<evidence type="ECO:0000256" key="3">
    <source>
        <dbReference type="HAMAP-Rule" id="MF_01488"/>
    </source>
</evidence>
<name>A0AB35U7C4_9FIRM</name>
<dbReference type="GO" id="GO:0017116">
    <property type="term" value="F:single-stranded DNA helicase activity"/>
    <property type="evidence" value="ECO:0007669"/>
    <property type="project" value="TreeGrafter"/>
</dbReference>
<dbReference type="Gene3D" id="2.30.30.940">
    <property type="match status" value="1"/>
</dbReference>
<dbReference type="InterPro" id="IPR029493">
    <property type="entry name" value="RecD2-like_HHH"/>
</dbReference>
<evidence type="ECO:0000313" key="10">
    <source>
        <dbReference type="Proteomes" id="UP001286174"/>
    </source>
</evidence>
<feature type="domain" description="ATP-dependent RecD2 DNA helicase SH3" evidence="7">
    <location>
        <begin position="560"/>
        <end position="630"/>
    </location>
</feature>
<dbReference type="SUPFAM" id="SSF52540">
    <property type="entry name" value="P-loop containing nucleoside triphosphate hydrolases"/>
    <property type="match status" value="1"/>
</dbReference>
<comment type="function">
    <text evidence="3">DNA-dependent ATPase and ATP-dependent 5'-3' DNA helicase. Has no activity on blunt DNA or DNA with 3'-overhangs, requires at least 10 bases of 5'-ssDNA for helicase activity.</text>
</comment>
<dbReference type="PANTHER" id="PTHR43788:SF6">
    <property type="entry name" value="DNA HELICASE B"/>
    <property type="match status" value="1"/>
</dbReference>
<keyword evidence="3" id="KW-0413">Isomerase</keyword>
<dbReference type="InterPro" id="IPR041451">
    <property type="entry name" value="RecD2_SH13"/>
</dbReference>
<organism evidence="9 10">
    <name type="scientific">Grylomicrobium aquisgranensis</name>
    <dbReference type="NCBI Taxonomy" id="2926318"/>
    <lineage>
        <taxon>Bacteria</taxon>
        <taxon>Bacillati</taxon>
        <taxon>Bacillota</taxon>
        <taxon>Erysipelotrichia</taxon>
        <taxon>Erysipelotrichales</taxon>
        <taxon>Erysipelotrichaceae</taxon>
        <taxon>Grylomicrobium</taxon>
    </lineage>
</organism>
<feature type="binding site" evidence="3">
    <location>
        <begin position="349"/>
        <end position="353"/>
    </location>
    <ligand>
        <name>ATP</name>
        <dbReference type="ChEBI" id="CHEBI:30616"/>
    </ligand>
</feature>
<accession>A0AB35U7C4</accession>
<dbReference type="EC" id="5.6.2.3" evidence="3"/>
<comment type="caution">
    <text evidence="9">The sequence shown here is derived from an EMBL/GenBank/DDBJ whole genome shotgun (WGS) entry which is preliminary data.</text>
</comment>
<comment type="similarity">
    <text evidence="3">Belongs to the RecD family. RecD2 subfamily.</text>
</comment>
<evidence type="ECO:0000256" key="2">
    <source>
        <dbReference type="ARBA" id="ARBA00022840"/>
    </source>
</evidence>
<dbReference type="InterPro" id="IPR006345">
    <property type="entry name" value="RecD2"/>
</dbReference>
<dbReference type="Proteomes" id="UP001286174">
    <property type="component" value="Unassembled WGS sequence"/>
</dbReference>
<dbReference type="GO" id="GO:0043139">
    <property type="term" value="F:5'-3' DNA helicase activity"/>
    <property type="evidence" value="ECO:0007669"/>
    <property type="project" value="UniProtKB-UniRule"/>
</dbReference>
<keyword evidence="10" id="KW-1185">Reference proteome</keyword>
<dbReference type="Pfam" id="PF13538">
    <property type="entry name" value="UvrD_C_2"/>
    <property type="match status" value="1"/>
</dbReference>
<dbReference type="GO" id="GO:0006310">
    <property type="term" value="P:DNA recombination"/>
    <property type="evidence" value="ECO:0007669"/>
    <property type="project" value="InterPro"/>
</dbReference>
<dbReference type="GO" id="GO:0003677">
    <property type="term" value="F:DNA binding"/>
    <property type="evidence" value="ECO:0007669"/>
    <property type="project" value="UniProtKB-UniRule"/>
</dbReference>